<dbReference type="AlphaFoldDB" id="A0A814DC35"/>
<evidence type="ECO:0000313" key="7">
    <source>
        <dbReference type="Proteomes" id="UP000663828"/>
    </source>
</evidence>
<feature type="domain" description="RRM" evidence="5">
    <location>
        <begin position="366"/>
        <end position="460"/>
    </location>
</feature>
<dbReference type="FunFam" id="3.30.70.330:FF:000383">
    <property type="entry name" value="Sex lethal, isoform D"/>
    <property type="match status" value="1"/>
</dbReference>
<evidence type="ECO:0000256" key="4">
    <source>
        <dbReference type="SAM" id="MobiDB-lite"/>
    </source>
</evidence>
<gene>
    <name evidence="6" type="ORF">XAT740_LOCUS10735</name>
</gene>
<evidence type="ECO:0000256" key="3">
    <source>
        <dbReference type="PROSITE-ProRule" id="PRU00176"/>
    </source>
</evidence>
<dbReference type="GO" id="GO:1990904">
    <property type="term" value="C:ribonucleoprotein complex"/>
    <property type="evidence" value="ECO:0007669"/>
    <property type="project" value="InterPro"/>
</dbReference>
<reference evidence="6" key="1">
    <citation type="submission" date="2021-02" db="EMBL/GenBank/DDBJ databases">
        <authorList>
            <person name="Nowell W R."/>
        </authorList>
    </citation>
    <scope>NUCLEOTIDE SEQUENCE</scope>
</reference>
<dbReference type="InterPro" id="IPR000504">
    <property type="entry name" value="RRM_dom"/>
</dbReference>
<dbReference type="Proteomes" id="UP000663828">
    <property type="component" value="Unassembled WGS sequence"/>
</dbReference>
<accession>A0A814DC35</accession>
<dbReference type="PANTHER" id="PTHR48027">
    <property type="entry name" value="HETEROGENEOUS NUCLEAR RIBONUCLEOPROTEIN 87F-RELATED"/>
    <property type="match status" value="1"/>
</dbReference>
<evidence type="ECO:0000259" key="5">
    <source>
        <dbReference type="PROSITE" id="PS50102"/>
    </source>
</evidence>
<dbReference type="GO" id="GO:0005737">
    <property type="term" value="C:cytoplasm"/>
    <property type="evidence" value="ECO:0007669"/>
    <property type="project" value="UniProtKB-ARBA"/>
</dbReference>
<dbReference type="GO" id="GO:0009967">
    <property type="term" value="P:positive regulation of signal transduction"/>
    <property type="evidence" value="ECO:0007669"/>
    <property type="project" value="UniProtKB-ARBA"/>
</dbReference>
<dbReference type="InterPro" id="IPR035979">
    <property type="entry name" value="RBD_domain_sf"/>
</dbReference>
<keyword evidence="2 3" id="KW-0694">RNA-binding</keyword>
<dbReference type="InterPro" id="IPR052462">
    <property type="entry name" value="SLIRP/GR-RBP-like"/>
</dbReference>
<dbReference type="Pfam" id="PF00076">
    <property type="entry name" value="RRM_1"/>
    <property type="match status" value="3"/>
</dbReference>
<feature type="domain" description="RRM" evidence="5">
    <location>
        <begin position="52"/>
        <end position="130"/>
    </location>
</feature>
<dbReference type="PROSITE" id="PS50102">
    <property type="entry name" value="RRM"/>
    <property type="match status" value="3"/>
</dbReference>
<feature type="domain" description="RRM" evidence="5">
    <location>
        <begin position="138"/>
        <end position="217"/>
    </location>
</feature>
<keyword evidence="1" id="KW-0677">Repeat</keyword>
<name>A0A814DC35_ADIRI</name>
<evidence type="ECO:0000313" key="6">
    <source>
        <dbReference type="EMBL" id="CAF0952339.1"/>
    </source>
</evidence>
<evidence type="ECO:0000256" key="2">
    <source>
        <dbReference type="ARBA" id="ARBA00022884"/>
    </source>
</evidence>
<dbReference type="SMART" id="SM00360">
    <property type="entry name" value="RRM"/>
    <property type="match status" value="3"/>
</dbReference>
<dbReference type="PRINTS" id="PR00961">
    <property type="entry name" value="HUDSXLRNA"/>
</dbReference>
<dbReference type="GO" id="GO:0010629">
    <property type="term" value="P:negative regulation of gene expression"/>
    <property type="evidence" value="ECO:0007669"/>
    <property type="project" value="UniProtKB-ARBA"/>
</dbReference>
<keyword evidence="7" id="KW-1185">Reference proteome</keyword>
<dbReference type="GO" id="GO:0003729">
    <property type="term" value="F:mRNA binding"/>
    <property type="evidence" value="ECO:0007669"/>
    <property type="project" value="UniProtKB-ARBA"/>
</dbReference>
<evidence type="ECO:0000256" key="1">
    <source>
        <dbReference type="ARBA" id="ARBA00022737"/>
    </source>
</evidence>
<dbReference type="EMBL" id="CAJNOR010000578">
    <property type="protein sequence ID" value="CAF0952339.1"/>
    <property type="molecule type" value="Genomic_DNA"/>
</dbReference>
<feature type="region of interest" description="Disordered" evidence="4">
    <location>
        <begin position="329"/>
        <end position="351"/>
    </location>
</feature>
<protein>
    <recommendedName>
        <fullName evidence="5">RRM domain-containing protein</fullName>
    </recommendedName>
</protein>
<dbReference type="InterPro" id="IPR002343">
    <property type="entry name" value="Hud_Sxl_RNA"/>
</dbReference>
<dbReference type="InterPro" id="IPR012677">
    <property type="entry name" value="Nucleotide-bd_a/b_plait_sf"/>
</dbReference>
<dbReference type="SUPFAM" id="SSF54928">
    <property type="entry name" value="RNA-binding domain, RBD"/>
    <property type="match status" value="2"/>
</dbReference>
<dbReference type="CDD" id="cd00590">
    <property type="entry name" value="RRM_SF"/>
    <property type="match status" value="1"/>
</dbReference>
<sequence>MVEVQKMILNHSLDHHLAVDTLSDISLGSAQTKATDSSGYGSNLSRHGHSRTCLIVNYLPQSVKEQQFRQMFAHIGRLRYCRLMFDRATGYSYGYGFVDYYRAEDAAKAIDTLNQLKMEHKTIKVSYARPKCDETRGTNLYIRNLPEKFDETKLIELFVPFGEIIQARVIRDQSTESPRGIAFVIMGTRSQAQRAVDCLNGQILDHQRPLLVKFADDDKRRRQLMARYLPQIENTISPVPTTSILQDPSDVLSVQMAQLNLIANGTDTTDHQQQGQDMNFLMNTLLMMPFWSNMCASTIPVLYPNNGATSSNKTGERILDTLATTNGASNSSLTSNESLNNGLPRVESADSSSVPSNVIDVSTGGFVVFVYGIGPETTQEELLNIFQGFGPILRTDIIKNKRTTIGKGLFCFSYTYDLIHNMYLGYGFVVFRHMNDALASIKALHNIPYKGRFLQVRFRV</sequence>
<organism evidence="6 7">
    <name type="scientific">Adineta ricciae</name>
    <name type="common">Rotifer</name>
    <dbReference type="NCBI Taxonomy" id="249248"/>
    <lineage>
        <taxon>Eukaryota</taxon>
        <taxon>Metazoa</taxon>
        <taxon>Spiralia</taxon>
        <taxon>Gnathifera</taxon>
        <taxon>Rotifera</taxon>
        <taxon>Eurotatoria</taxon>
        <taxon>Bdelloidea</taxon>
        <taxon>Adinetida</taxon>
        <taxon>Adinetidae</taxon>
        <taxon>Adineta</taxon>
    </lineage>
</organism>
<comment type="caution">
    <text evidence="6">The sequence shown here is derived from an EMBL/GenBank/DDBJ whole genome shotgun (WGS) entry which is preliminary data.</text>
</comment>
<dbReference type="Gene3D" id="3.30.70.330">
    <property type="match status" value="3"/>
</dbReference>
<proteinExistence type="predicted"/>
<feature type="compositionally biased region" description="Low complexity" evidence="4">
    <location>
        <begin position="329"/>
        <end position="343"/>
    </location>
</feature>